<dbReference type="PROSITE" id="PS00107">
    <property type="entry name" value="PROTEIN_KINASE_ATP"/>
    <property type="match status" value="1"/>
</dbReference>
<dbReference type="Pfam" id="PF07714">
    <property type="entry name" value="PK_Tyr_Ser-Thr"/>
    <property type="match status" value="1"/>
</dbReference>
<dbReference type="Proteomes" id="UP001497512">
    <property type="component" value="Chromosome 13"/>
</dbReference>
<dbReference type="Gene3D" id="1.10.510.10">
    <property type="entry name" value="Transferase(Phosphotransferase) domain 1"/>
    <property type="match status" value="1"/>
</dbReference>
<gene>
    <name evidence="11" type="ORF">CSSPTR1EN2_LOCUS5453</name>
</gene>
<feature type="signal peptide" evidence="9">
    <location>
        <begin position="1"/>
        <end position="28"/>
    </location>
</feature>
<dbReference type="SMART" id="SM00220">
    <property type="entry name" value="S_TKc"/>
    <property type="match status" value="1"/>
</dbReference>
<feature type="chain" id="PRO_5046497341" description="Protein kinase domain-containing protein" evidence="9">
    <location>
        <begin position="29"/>
        <end position="591"/>
    </location>
</feature>
<evidence type="ECO:0000256" key="9">
    <source>
        <dbReference type="SAM" id="SignalP"/>
    </source>
</evidence>
<evidence type="ECO:0000256" key="4">
    <source>
        <dbReference type="ARBA" id="ARBA00022777"/>
    </source>
</evidence>
<dbReference type="PROSITE" id="PS00108">
    <property type="entry name" value="PROTEIN_KINASE_ST"/>
    <property type="match status" value="1"/>
</dbReference>
<feature type="binding site" evidence="6">
    <location>
        <position position="277"/>
    </location>
    <ligand>
        <name>ATP</name>
        <dbReference type="ChEBI" id="CHEBI:30616"/>
    </ligand>
</feature>
<dbReference type="EMBL" id="OZ019905">
    <property type="protein sequence ID" value="CAK9200530.1"/>
    <property type="molecule type" value="Genomic_DNA"/>
</dbReference>
<evidence type="ECO:0000256" key="6">
    <source>
        <dbReference type="PROSITE-ProRule" id="PRU10141"/>
    </source>
</evidence>
<keyword evidence="8" id="KW-1133">Transmembrane helix</keyword>
<evidence type="ECO:0000313" key="11">
    <source>
        <dbReference type="EMBL" id="CAK9200530.1"/>
    </source>
</evidence>
<dbReference type="Pfam" id="PF14368">
    <property type="entry name" value="LTP_2"/>
    <property type="match status" value="1"/>
</dbReference>
<feature type="region of interest" description="Disordered" evidence="7">
    <location>
        <begin position="553"/>
        <end position="591"/>
    </location>
</feature>
<dbReference type="InterPro" id="IPR036312">
    <property type="entry name" value="Bifun_inhib/LTP/seed_sf"/>
</dbReference>
<sequence length="591" mass="63593">MQGAAMEDVVAAVVMALAALLLVAGVGADAVGDLVVLPPASPATTTTTAANTTTSTTAAGAPAIPTLACSTSPVRDLTVCQLTDCGERMPALFPCLSYLQTNTALPNAECCAALQQLSVASLICFCDVTFYPPVGLNISLPLQYAMPSYCNIKTDVCSVCPASLTTPVSSQVTCSKAYGPAPAPARPPKKPISLLPIVAGTIITLVLGILAVFIWRSCLHKKKSLRFPDSTQELDVYSYSVLKTATRNFHQGSKLGEGGFGAVYKGVLPDGTEVAVKQLSVSSRQGKEEFLNEVMLITGVQHRNLVKLRGCCLKGDERLLVYEFLENRSLHQALFDETRVLKLDWPTRLKILVGTARGLAYLHEGCSTRIIHRDIKASNILLDRDLNPKIADFGLARLFQDNQSHVSTRVAGTVGYLAPEYAMRGQLTEKADVFSFGIVALELVSGRGNLDLRLPPEMAYLLDWTWHLHEQKNLISLMDPTLVREGYSDEDAMRVVEVALLCTQSVGTMRPTMTRVVELLTGGAEIEIPEVAGSSKPRLFTLNSLGAGTLAWKEKSSSKDIKTGSSPKSDEQGSRRDSSATATYVSAIEPR</sequence>
<keyword evidence="9" id="KW-0732">Signal</keyword>
<dbReference type="Gene3D" id="3.30.200.20">
    <property type="entry name" value="Phosphorylase Kinase, domain 1"/>
    <property type="match status" value="1"/>
</dbReference>
<accession>A0ABP0TMQ1</accession>
<keyword evidence="1" id="KW-0723">Serine/threonine-protein kinase</keyword>
<feature type="transmembrane region" description="Helical" evidence="8">
    <location>
        <begin position="194"/>
        <end position="215"/>
    </location>
</feature>
<name>A0ABP0TMQ1_9BRYO</name>
<reference evidence="11" key="1">
    <citation type="submission" date="2024-02" db="EMBL/GenBank/DDBJ databases">
        <authorList>
            <consortium name="ELIXIR-Norway"/>
            <consortium name="Elixir Norway"/>
        </authorList>
    </citation>
    <scope>NUCLEOTIDE SEQUENCE</scope>
</reference>
<keyword evidence="8" id="KW-0472">Membrane</keyword>
<dbReference type="InterPro" id="IPR000719">
    <property type="entry name" value="Prot_kinase_dom"/>
</dbReference>
<keyword evidence="3 6" id="KW-0547">Nucleotide-binding</keyword>
<dbReference type="CDD" id="cd00010">
    <property type="entry name" value="AAI_LTSS"/>
    <property type="match status" value="1"/>
</dbReference>
<dbReference type="PANTHER" id="PTHR47973">
    <property type="entry name" value="CYSTEINE-RICH RECEPTOR-LIKE PROTEIN KINASE 3"/>
    <property type="match status" value="1"/>
</dbReference>
<dbReference type="InterPro" id="IPR008271">
    <property type="entry name" value="Ser/Thr_kinase_AS"/>
</dbReference>
<dbReference type="SUPFAM" id="SSF56112">
    <property type="entry name" value="Protein kinase-like (PK-like)"/>
    <property type="match status" value="1"/>
</dbReference>
<evidence type="ECO:0000256" key="1">
    <source>
        <dbReference type="ARBA" id="ARBA00022527"/>
    </source>
</evidence>
<keyword evidence="5 6" id="KW-0067">ATP-binding</keyword>
<organism evidence="11 12">
    <name type="scientific">Sphagnum troendelagicum</name>
    <dbReference type="NCBI Taxonomy" id="128251"/>
    <lineage>
        <taxon>Eukaryota</taxon>
        <taxon>Viridiplantae</taxon>
        <taxon>Streptophyta</taxon>
        <taxon>Embryophyta</taxon>
        <taxon>Bryophyta</taxon>
        <taxon>Sphagnophytina</taxon>
        <taxon>Sphagnopsida</taxon>
        <taxon>Sphagnales</taxon>
        <taxon>Sphagnaceae</taxon>
        <taxon>Sphagnum</taxon>
    </lineage>
</organism>
<dbReference type="InterPro" id="IPR052059">
    <property type="entry name" value="CR_Ser/Thr_kinase"/>
</dbReference>
<dbReference type="SUPFAM" id="SSF47699">
    <property type="entry name" value="Bifunctional inhibitor/lipid-transfer protein/seed storage 2S albumin"/>
    <property type="match status" value="1"/>
</dbReference>
<feature type="compositionally biased region" description="Basic and acidic residues" evidence="7">
    <location>
        <begin position="553"/>
        <end position="578"/>
    </location>
</feature>
<keyword evidence="8" id="KW-0812">Transmembrane</keyword>
<keyword evidence="12" id="KW-1185">Reference proteome</keyword>
<keyword evidence="4" id="KW-0418">Kinase</keyword>
<evidence type="ECO:0000256" key="2">
    <source>
        <dbReference type="ARBA" id="ARBA00022679"/>
    </source>
</evidence>
<evidence type="ECO:0000256" key="5">
    <source>
        <dbReference type="ARBA" id="ARBA00022840"/>
    </source>
</evidence>
<dbReference type="InterPro" id="IPR017441">
    <property type="entry name" value="Protein_kinase_ATP_BS"/>
</dbReference>
<evidence type="ECO:0000259" key="10">
    <source>
        <dbReference type="PROSITE" id="PS50011"/>
    </source>
</evidence>
<dbReference type="CDD" id="cd14066">
    <property type="entry name" value="STKc_IRAK"/>
    <property type="match status" value="1"/>
</dbReference>
<evidence type="ECO:0000256" key="7">
    <source>
        <dbReference type="SAM" id="MobiDB-lite"/>
    </source>
</evidence>
<dbReference type="PROSITE" id="PS50011">
    <property type="entry name" value="PROTEIN_KINASE_DOM"/>
    <property type="match status" value="1"/>
</dbReference>
<protein>
    <recommendedName>
        <fullName evidence="10">Protein kinase domain-containing protein</fullName>
    </recommendedName>
</protein>
<evidence type="ECO:0000256" key="3">
    <source>
        <dbReference type="ARBA" id="ARBA00022741"/>
    </source>
</evidence>
<dbReference type="InterPro" id="IPR001245">
    <property type="entry name" value="Ser-Thr/Tyr_kinase_cat_dom"/>
</dbReference>
<dbReference type="InterPro" id="IPR016140">
    <property type="entry name" value="Bifunc_inhib/LTP/seed_store"/>
</dbReference>
<dbReference type="InterPro" id="IPR011009">
    <property type="entry name" value="Kinase-like_dom_sf"/>
</dbReference>
<proteinExistence type="predicted"/>
<evidence type="ECO:0000313" key="12">
    <source>
        <dbReference type="Proteomes" id="UP001497512"/>
    </source>
</evidence>
<dbReference type="Gene3D" id="1.10.110.10">
    <property type="entry name" value="Plant lipid-transfer and hydrophobic proteins"/>
    <property type="match status" value="1"/>
</dbReference>
<feature type="domain" description="Protein kinase" evidence="10">
    <location>
        <begin position="249"/>
        <end position="528"/>
    </location>
</feature>
<evidence type="ECO:0000256" key="8">
    <source>
        <dbReference type="SAM" id="Phobius"/>
    </source>
</evidence>
<keyword evidence="2" id="KW-0808">Transferase</keyword>